<dbReference type="SUPFAM" id="SSF46785">
    <property type="entry name" value="Winged helix' DNA-binding domain"/>
    <property type="match status" value="1"/>
</dbReference>
<comment type="caution">
    <text evidence="6">The sequence shown here is derived from an EMBL/GenBank/DDBJ whole genome shotgun (WGS) entry which is preliminary data.</text>
</comment>
<gene>
    <name evidence="6" type="primary">gcvA</name>
    <name evidence="6" type="ORF">GNZ13_42680</name>
</gene>
<dbReference type="Proteomes" id="UP000655523">
    <property type="component" value="Unassembled WGS sequence"/>
</dbReference>
<dbReference type="PANTHER" id="PTHR30537">
    <property type="entry name" value="HTH-TYPE TRANSCRIPTIONAL REGULATOR"/>
    <property type="match status" value="1"/>
</dbReference>
<evidence type="ECO:0000256" key="4">
    <source>
        <dbReference type="ARBA" id="ARBA00023163"/>
    </source>
</evidence>
<evidence type="ECO:0000259" key="5">
    <source>
        <dbReference type="PROSITE" id="PS50931"/>
    </source>
</evidence>
<evidence type="ECO:0000313" key="6">
    <source>
        <dbReference type="EMBL" id="NPT61075.1"/>
    </source>
</evidence>
<keyword evidence="4" id="KW-0804">Transcription</keyword>
<evidence type="ECO:0000256" key="2">
    <source>
        <dbReference type="ARBA" id="ARBA00023015"/>
    </source>
</evidence>
<proteinExistence type="inferred from homology"/>
<dbReference type="InterPro" id="IPR036388">
    <property type="entry name" value="WH-like_DNA-bd_sf"/>
</dbReference>
<evidence type="ECO:0000256" key="1">
    <source>
        <dbReference type="ARBA" id="ARBA00009437"/>
    </source>
</evidence>
<dbReference type="GO" id="GO:0043565">
    <property type="term" value="F:sequence-specific DNA binding"/>
    <property type="evidence" value="ECO:0007669"/>
    <property type="project" value="TreeGrafter"/>
</dbReference>
<dbReference type="FunFam" id="1.10.10.10:FF:000038">
    <property type="entry name" value="Glycine cleavage system transcriptional activator"/>
    <property type="match status" value="1"/>
</dbReference>
<feature type="domain" description="HTH lysR-type" evidence="5">
    <location>
        <begin position="5"/>
        <end position="62"/>
    </location>
</feature>
<name>A0A972SPI2_9BURK</name>
<comment type="similarity">
    <text evidence="1">Belongs to the LysR transcriptional regulatory family.</text>
</comment>
<keyword evidence="7" id="KW-1185">Reference proteome</keyword>
<dbReference type="Pfam" id="PF00126">
    <property type="entry name" value="HTH_1"/>
    <property type="match status" value="1"/>
</dbReference>
<dbReference type="InterPro" id="IPR005119">
    <property type="entry name" value="LysR_subst-bd"/>
</dbReference>
<dbReference type="Gene3D" id="3.40.190.10">
    <property type="entry name" value="Periplasmic binding protein-like II"/>
    <property type="match status" value="2"/>
</dbReference>
<dbReference type="NCBIfam" id="NF008352">
    <property type="entry name" value="PRK11139.1"/>
    <property type="match status" value="1"/>
</dbReference>
<dbReference type="InterPro" id="IPR036390">
    <property type="entry name" value="WH_DNA-bd_sf"/>
</dbReference>
<dbReference type="InterPro" id="IPR000847">
    <property type="entry name" value="LysR_HTH_N"/>
</dbReference>
<sequence>MRRLPPLGALRAFEAAARHLSFTRAAAELCVTQAAISHQIRQLEDWLGTRLFERRGHALKLTAKGESYLPELAGALDRIAAATVRLMEPDERPLRITVLPSFASRWLVPRLETFRALHPEIDVRLDSSADVWTFATERFDLGIRSGLGKWTGLKADLIARETLSPVCSPKLVDGPPAIRVPADLRYVRLLHDTPRQGWRRWCDEAGVDGFDMDTGASFNDAGLALQAAVDGQGVALGRLVLAQNDLRSGRLVRPFDIVLPNDYSYWLVYPSAALNRPNAAAFRTWLLSEA</sequence>
<dbReference type="PRINTS" id="PR00039">
    <property type="entry name" value="HTHLYSR"/>
</dbReference>
<dbReference type="Pfam" id="PF03466">
    <property type="entry name" value="LysR_substrate"/>
    <property type="match status" value="1"/>
</dbReference>
<keyword evidence="2" id="KW-0805">Transcription regulation</keyword>
<accession>A0A972SPI2</accession>
<protein>
    <submittedName>
        <fullName evidence="6">Transcriptional regulator GcvA</fullName>
    </submittedName>
</protein>
<organism evidence="6 7">
    <name type="scientific">Paraburkholderia elongata</name>
    <dbReference type="NCBI Taxonomy" id="2675747"/>
    <lineage>
        <taxon>Bacteria</taxon>
        <taxon>Pseudomonadati</taxon>
        <taxon>Pseudomonadota</taxon>
        <taxon>Betaproteobacteria</taxon>
        <taxon>Burkholderiales</taxon>
        <taxon>Burkholderiaceae</taxon>
        <taxon>Paraburkholderia</taxon>
    </lineage>
</organism>
<dbReference type="GO" id="GO:0006351">
    <property type="term" value="P:DNA-templated transcription"/>
    <property type="evidence" value="ECO:0007669"/>
    <property type="project" value="TreeGrafter"/>
</dbReference>
<dbReference type="InterPro" id="IPR058163">
    <property type="entry name" value="LysR-type_TF_proteobact-type"/>
</dbReference>
<dbReference type="PROSITE" id="PS50931">
    <property type="entry name" value="HTH_LYSR"/>
    <property type="match status" value="1"/>
</dbReference>
<dbReference type="RefSeq" id="WP_172176392.1">
    <property type="nucleotide sequence ID" value="NZ_WOEZ01000249.1"/>
</dbReference>
<dbReference type="PANTHER" id="PTHR30537:SF26">
    <property type="entry name" value="GLYCINE CLEAVAGE SYSTEM TRANSCRIPTIONAL ACTIVATOR"/>
    <property type="match status" value="1"/>
</dbReference>
<dbReference type="CDD" id="cd08432">
    <property type="entry name" value="PBP2_GcdR_TrpI_HvrB_AmpR_like"/>
    <property type="match status" value="1"/>
</dbReference>
<reference evidence="6 7" key="1">
    <citation type="submission" date="2019-11" db="EMBL/GenBank/DDBJ databases">
        <title>Metabolism of dissolved organic matter in forest soils.</title>
        <authorList>
            <person name="Cyle K.T."/>
            <person name="Wilhelm R.C."/>
            <person name="Martinez C.E."/>
        </authorList>
    </citation>
    <scope>NUCLEOTIDE SEQUENCE [LARGE SCALE GENOMIC DNA]</scope>
    <source>
        <strain evidence="6 7">5N</strain>
    </source>
</reference>
<evidence type="ECO:0000313" key="7">
    <source>
        <dbReference type="Proteomes" id="UP000655523"/>
    </source>
</evidence>
<keyword evidence="3" id="KW-0238">DNA-binding</keyword>
<dbReference type="GO" id="GO:0003700">
    <property type="term" value="F:DNA-binding transcription factor activity"/>
    <property type="evidence" value="ECO:0007669"/>
    <property type="project" value="InterPro"/>
</dbReference>
<dbReference type="SUPFAM" id="SSF53850">
    <property type="entry name" value="Periplasmic binding protein-like II"/>
    <property type="match status" value="1"/>
</dbReference>
<evidence type="ECO:0000256" key="3">
    <source>
        <dbReference type="ARBA" id="ARBA00023125"/>
    </source>
</evidence>
<dbReference type="EMBL" id="WOEZ01000249">
    <property type="protein sequence ID" value="NPT61075.1"/>
    <property type="molecule type" value="Genomic_DNA"/>
</dbReference>
<dbReference type="Gene3D" id="1.10.10.10">
    <property type="entry name" value="Winged helix-like DNA-binding domain superfamily/Winged helix DNA-binding domain"/>
    <property type="match status" value="1"/>
</dbReference>
<dbReference type="FunFam" id="3.40.190.10:FF:000017">
    <property type="entry name" value="Glycine cleavage system transcriptional activator"/>
    <property type="match status" value="1"/>
</dbReference>
<dbReference type="AlphaFoldDB" id="A0A972SPI2"/>